<evidence type="ECO:0000313" key="1">
    <source>
        <dbReference type="EMBL" id="MBT9145580.1"/>
    </source>
</evidence>
<protein>
    <recommendedName>
        <fullName evidence="3">DUF2283 domain-containing protein</fullName>
    </recommendedName>
</protein>
<evidence type="ECO:0008006" key="3">
    <source>
        <dbReference type="Google" id="ProtNLM"/>
    </source>
</evidence>
<dbReference type="AlphaFoldDB" id="A0A9E2BHC2"/>
<reference evidence="1 2" key="1">
    <citation type="journal article" date="2021" name="bioRxiv">
        <title>Unique metabolic strategies in Hadean analogues reveal hints for primordial physiology.</title>
        <authorList>
            <person name="Nobu M.K."/>
            <person name="Nakai R."/>
            <person name="Tamazawa S."/>
            <person name="Mori H."/>
            <person name="Toyoda A."/>
            <person name="Ijiri A."/>
            <person name="Suzuki S."/>
            <person name="Kurokawa K."/>
            <person name="Kamagata Y."/>
            <person name="Tamaki H."/>
        </authorList>
    </citation>
    <scope>NUCLEOTIDE SEQUENCE [LARGE SCALE GENOMIC DNA]</scope>
    <source>
        <strain evidence="1">BS525</strain>
    </source>
</reference>
<comment type="caution">
    <text evidence="1">The sequence shown here is derived from an EMBL/GenBank/DDBJ whole genome shotgun (WGS) entry which is preliminary data.</text>
</comment>
<dbReference type="EMBL" id="QLTW01000121">
    <property type="protein sequence ID" value="MBT9145580.1"/>
    <property type="molecule type" value="Genomic_DNA"/>
</dbReference>
<dbReference type="Proteomes" id="UP000811545">
    <property type="component" value="Unassembled WGS sequence"/>
</dbReference>
<gene>
    <name evidence="1" type="ORF">DDT42_01453</name>
</gene>
<name>A0A9E2BHC2_PSYF1</name>
<sequence>MKIWYDKGGDYLEIGFEKEKGFMKDIGNDMWERNEEGKVVSISIFNLKKRLKKGKSEVRLLLGASFKETVNRKNYIIP</sequence>
<accession>A0A9E2BHC2</accession>
<proteinExistence type="predicted"/>
<organism evidence="1 2">
    <name type="scientific">Psychracetigena formicireducens</name>
    <dbReference type="NCBI Taxonomy" id="2986056"/>
    <lineage>
        <taxon>Bacteria</taxon>
        <taxon>Bacillati</taxon>
        <taxon>Candidatus Lithacetigenota</taxon>
        <taxon>Candidatus Psychracetigena</taxon>
    </lineage>
</organism>
<evidence type="ECO:0000313" key="2">
    <source>
        <dbReference type="Proteomes" id="UP000811545"/>
    </source>
</evidence>